<dbReference type="Pfam" id="PF03188">
    <property type="entry name" value="Cytochrom_B561"/>
    <property type="match status" value="1"/>
</dbReference>
<proteinExistence type="predicted"/>
<dbReference type="CDD" id="cd08766">
    <property type="entry name" value="Cyt_b561_ACYB-1_like"/>
    <property type="match status" value="1"/>
</dbReference>
<feature type="transmembrane region" description="Helical" evidence="11">
    <location>
        <begin position="125"/>
        <end position="152"/>
    </location>
</feature>
<dbReference type="Gene3D" id="1.20.120.1770">
    <property type="match status" value="1"/>
</dbReference>
<dbReference type="GO" id="GO:0046872">
    <property type="term" value="F:metal ion binding"/>
    <property type="evidence" value="ECO:0007669"/>
    <property type="project" value="UniProtKB-KW"/>
</dbReference>
<evidence type="ECO:0000256" key="1">
    <source>
        <dbReference type="ARBA" id="ARBA00001970"/>
    </source>
</evidence>
<feature type="transmembrane region" description="Helical" evidence="11">
    <location>
        <begin position="61"/>
        <end position="80"/>
    </location>
</feature>
<keyword evidence="7" id="KW-0249">Electron transport</keyword>
<dbReference type="AlphaFoldDB" id="A0ABD1U0R5"/>
<dbReference type="PROSITE" id="PS50939">
    <property type="entry name" value="CYTOCHROME_B561"/>
    <property type="match status" value="1"/>
</dbReference>
<evidence type="ECO:0000256" key="10">
    <source>
        <dbReference type="ARBA" id="ARBA00023136"/>
    </source>
</evidence>
<evidence type="ECO:0000259" key="12">
    <source>
        <dbReference type="PROSITE" id="PS50939"/>
    </source>
</evidence>
<dbReference type="Proteomes" id="UP001604336">
    <property type="component" value="Unassembled WGS sequence"/>
</dbReference>
<keyword evidence="9" id="KW-0408">Iron</keyword>
<comment type="subcellular location">
    <subcellularLocation>
        <location evidence="2">Membrane</location>
        <topology evidence="2">Multi-pass membrane protein</topology>
    </subcellularLocation>
</comment>
<evidence type="ECO:0000256" key="8">
    <source>
        <dbReference type="ARBA" id="ARBA00022989"/>
    </source>
</evidence>
<dbReference type="SMART" id="SM00665">
    <property type="entry name" value="B561"/>
    <property type="match status" value="1"/>
</dbReference>
<evidence type="ECO:0000313" key="13">
    <source>
        <dbReference type="EMBL" id="KAL2518579.1"/>
    </source>
</evidence>
<evidence type="ECO:0000256" key="11">
    <source>
        <dbReference type="SAM" id="Phobius"/>
    </source>
</evidence>
<keyword evidence="5 11" id="KW-0812">Transmembrane</keyword>
<dbReference type="InterPro" id="IPR006593">
    <property type="entry name" value="Cyt_b561/ferric_Rdtase_TM"/>
</dbReference>
<dbReference type="EMBL" id="JBFOLK010000004">
    <property type="protein sequence ID" value="KAL2518579.1"/>
    <property type="molecule type" value="Genomic_DNA"/>
</dbReference>
<dbReference type="PANTHER" id="PTHR10106">
    <property type="entry name" value="CYTOCHROME B561-RELATED"/>
    <property type="match status" value="1"/>
</dbReference>
<evidence type="ECO:0000256" key="7">
    <source>
        <dbReference type="ARBA" id="ARBA00022982"/>
    </source>
</evidence>
<feature type="transmembrane region" description="Helical" evidence="11">
    <location>
        <begin position="92"/>
        <end position="113"/>
    </location>
</feature>
<comment type="caution">
    <text evidence="13">The sequence shown here is derived from an EMBL/GenBank/DDBJ whole genome shotgun (WGS) entry which is preliminary data.</text>
</comment>
<organism evidence="13 14">
    <name type="scientific">Abeliophyllum distichum</name>
    <dbReference type="NCBI Taxonomy" id="126358"/>
    <lineage>
        <taxon>Eukaryota</taxon>
        <taxon>Viridiplantae</taxon>
        <taxon>Streptophyta</taxon>
        <taxon>Embryophyta</taxon>
        <taxon>Tracheophyta</taxon>
        <taxon>Spermatophyta</taxon>
        <taxon>Magnoliopsida</taxon>
        <taxon>eudicotyledons</taxon>
        <taxon>Gunneridae</taxon>
        <taxon>Pentapetalae</taxon>
        <taxon>asterids</taxon>
        <taxon>lamiids</taxon>
        <taxon>Lamiales</taxon>
        <taxon>Oleaceae</taxon>
        <taxon>Forsythieae</taxon>
        <taxon>Abeliophyllum</taxon>
    </lineage>
</organism>
<evidence type="ECO:0000256" key="3">
    <source>
        <dbReference type="ARBA" id="ARBA00022448"/>
    </source>
</evidence>
<dbReference type="GO" id="GO:0016020">
    <property type="term" value="C:membrane"/>
    <property type="evidence" value="ECO:0007669"/>
    <property type="project" value="UniProtKB-SubCell"/>
</dbReference>
<dbReference type="InterPro" id="IPR043205">
    <property type="entry name" value="CYB561/CYBRD1-like"/>
</dbReference>
<evidence type="ECO:0000256" key="6">
    <source>
        <dbReference type="ARBA" id="ARBA00022723"/>
    </source>
</evidence>
<name>A0ABD1U0R5_9LAMI</name>
<evidence type="ECO:0000256" key="9">
    <source>
        <dbReference type="ARBA" id="ARBA00023004"/>
    </source>
</evidence>
<feature type="transmembrane region" description="Helical" evidence="11">
    <location>
        <begin position="203"/>
        <end position="224"/>
    </location>
</feature>
<keyword evidence="4" id="KW-0349">Heme</keyword>
<keyword evidence="8 11" id="KW-1133">Transmembrane helix</keyword>
<keyword evidence="10 11" id="KW-0472">Membrane</keyword>
<protein>
    <submittedName>
        <fullName evidence="13">Transmembrane ascorbate ferrireductase 3</fullName>
    </submittedName>
</protein>
<evidence type="ECO:0000313" key="14">
    <source>
        <dbReference type="Proteomes" id="UP001604336"/>
    </source>
</evidence>
<keyword evidence="6" id="KW-0479">Metal-binding</keyword>
<dbReference type="PANTHER" id="PTHR10106:SF15">
    <property type="entry name" value="TRANSMEMBRANE ASCORBATE FERRIREDUCTASE 3-RELATED"/>
    <property type="match status" value="1"/>
</dbReference>
<feature type="transmembrane region" description="Helical" evidence="11">
    <location>
        <begin position="21"/>
        <end position="41"/>
    </location>
</feature>
<comment type="cofactor">
    <cofactor evidence="1">
        <name>heme b</name>
        <dbReference type="ChEBI" id="CHEBI:60344"/>
    </cofactor>
</comment>
<reference evidence="14" key="1">
    <citation type="submission" date="2024-07" db="EMBL/GenBank/DDBJ databases">
        <title>Two chromosome-level genome assemblies of Korean endemic species Abeliophyllum distichum and Forsythia ovata (Oleaceae).</title>
        <authorList>
            <person name="Jang H."/>
        </authorList>
    </citation>
    <scope>NUCLEOTIDE SEQUENCE [LARGE SCALE GENOMIC DNA]</scope>
</reference>
<gene>
    <name evidence="13" type="ORF">Adt_14826</name>
</gene>
<evidence type="ECO:0000256" key="4">
    <source>
        <dbReference type="ARBA" id="ARBA00022617"/>
    </source>
</evidence>
<evidence type="ECO:0000256" key="5">
    <source>
        <dbReference type="ARBA" id="ARBA00022692"/>
    </source>
</evidence>
<feature type="domain" description="Cytochrome b561" evidence="12">
    <location>
        <begin position="24"/>
        <end position="223"/>
    </location>
</feature>
<sequence>MHVMDSIENYRYKYRKAAWQVTILAHLFGVIAILLMLIWLLHYRGGLDLDSDNPNLIFNVHPFLMFFGFIFMAGQAMMAYKTVRAERKVQKIVHMFIHTIAICLGVVGLHAVFKFHERRNITNLYSLHSWIGITTFSLFCLQWLFGFSLFLFPRGSEYTRARAVPWHVFGGRALLYMAICTAETGLMEKVTFLQLQHHREARLINFLGFTILIFGITVDISAALTHFI</sequence>
<keyword evidence="14" id="KW-1185">Reference proteome</keyword>
<dbReference type="FunFam" id="1.20.120.1770:FF:000005">
    <property type="entry name" value="Probable transmembrane ascorbate ferrireductase 3"/>
    <property type="match status" value="1"/>
</dbReference>
<accession>A0ABD1U0R5</accession>
<keyword evidence="3" id="KW-0813">Transport</keyword>
<evidence type="ECO:0000256" key="2">
    <source>
        <dbReference type="ARBA" id="ARBA00004141"/>
    </source>
</evidence>